<protein>
    <recommendedName>
        <fullName evidence="4">YbbR-like protein</fullName>
    </recommendedName>
</protein>
<dbReference type="EMBL" id="LT899436">
    <property type="protein sequence ID" value="SNR16892.1"/>
    <property type="molecule type" value="Genomic_DNA"/>
</dbReference>
<keyword evidence="1" id="KW-0812">Transmembrane</keyword>
<dbReference type="Pfam" id="PF07949">
    <property type="entry name" value="YbbR"/>
    <property type="match status" value="1"/>
</dbReference>
<gene>
    <name evidence="2" type="ORF">TJEJU_3241</name>
</gene>
<dbReference type="RefSeq" id="WP_095073757.1">
    <property type="nucleotide sequence ID" value="NZ_LT899436.1"/>
</dbReference>
<dbReference type="InterPro" id="IPR012505">
    <property type="entry name" value="YbbR"/>
</dbReference>
<sequence>MAKTLQIPKIFFGFLTASFLMWMLINLSKTYTSKIVYRVEYTDLPQNKILQEEPLKKISVTVKGNGFNLLAANFSSKKIILSLKKIVRKNTNDFFLLTANQQEEIQKRLNSGLSLEKVNRDSIHFKLGTLGSKKVPIQSDLNLNYKLGYGLEEINLSQDSVLVSGPELQLAKINVIKTNTITLQEISEDVDLSLDLLVPEGSTGIKMKLNKIKANILVDKFTEGTFEIPIKIIGIPNRLKLSTFPKKVKVIYKVGLKNYQKITEDLFEVVCDYRKTINDDLSYLMPEIKRKPELISSIRISPQRIDFLIQK</sequence>
<feature type="transmembrane region" description="Helical" evidence="1">
    <location>
        <begin position="7"/>
        <end position="25"/>
    </location>
</feature>
<evidence type="ECO:0000313" key="3">
    <source>
        <dbReference type="Proteomes" id="UP000215214"/>
    </source>
</evidence>
<dbReference type="InterPro" id="IPR053154">
    <property type="entry name" value="c-di-AMP_regulator"/>
</dbReference>
<dbReference type="PANTHER" id="PTHR37804">
    <property type="entry name" value="CDAA REGULATORY PROTEIN CDAR"/>
    <property type="match status" value="1"/>
</dbReference>
<dbReference type="OrthoDB" id="1150187at2"/>
<evidence type="ECO:0000313" key="2">
    <source>
        <dbReference type="EMBL" id="SNR16892.1"/>
    </source>
</evidence>
<dbReference type="Gene3D" id="2.170.120.40">
    <property type="entry name" value="YbbR-like domain"/>
    <property type="match status" value="1"/>
</dbReference>
<reference evidence="2 3" key="1">
    <citation type="submission" date="2017-07" db="EMBL/GenBank/DDBJ databases">
        <authorList>
            <person name="Sun Z.S."/>
            <person name="Albrecht U."/>
            <person name="Echele G."/>
            <person name="Lee C.C."/>
        </authorList>
    </citation>
    <scope>NUCLEOTIDE SEQUENCE [LARGE SCALE GENOMIC DNA]</scope>
    <source>
        <strain evidence="3">type strain: KCTC 22618</strain>
    </source>
</reference>
<evidence type="ECO:0000256" key="1">
    <source>
        <dbReference type="SAM" id="Phobius"/>
    </source>
</evidence>
<evidence type="ECO:0008006" key="4">
    <source>
        <dbReference type="Google" id="ProtNLM"/>
    </source>
</evidence>
<name>A0A238UCS5_9FLAO</name>
<dbReference type="PANTHER" id="PTHR37804:SF1">
    <property type="entry name" value="CDAA REGULATORY PROTEIN CDAR"/>
    <property type="match status" value="1"/>
</dbReference>
<proteinExistence type="predicted"/>
<keyword evidence="1" id="KW-1133">Transmembrane helix</keyword>
<accession>A0A238UCS5</accession>
<organism evidence="2 3">
    <name type="scientific">Tenacibaculum jejuense</name>
    <dbReference type="NCBI Taxonomy" id="584609"/>
    <lineage>
        <taxon>Bacteria</taxon>
        <taxon>Pseudomonadati</taxon>
        <taxon>Bacteroidota</taxon>
        <taxon>Flavobacteriia</taxon>
        <taxon>Flavobacteriales</taxon>
        <taxon>Flavobacteriaceae</taxon>
        <taxon>Tenacibaculum</taxon>
    </lineage>
</organism>
<keyword evidence="3" id="KW-1185">Reference proteome</keyword>
<dbReference type="AlphaFoldDB" id="A0A238UCS5"/>
<keyword evidence="1" id="KW-0472">Membrane</keyword>
<dbReference type="KEGG" id="tje:TJEJU_3241"/>
<dbReference type="Proteomes" id="UP000215214">
    <property type="component" value="Chromosome TJEJU"/>
</dbReference>